<organism evidence="2 3">
    <name type="scientific">Scylla paramamosain</name>
    <name type="common">Mud crab</name>
    <dbReference type="NCBI Taxonomy" id="85552"/>
    <lineage>
        <taxon>Eukaryota</taxon>
        <taxon>Metazoa</taxon>
        <taxon>Ecdysozoa</taxon>
        <taxon>Arthropoda</taxon>
        <taxon>Crustacea</taxon>
        <taxon>Multicrustacea</taxon>
        <taxon>Malacostraca</taxon>
        <taxon>Eumalacostraca</taxon>
        <taxon>Eucarida</taxon>
        <taxon>Decapoda</taxon>
        <taxon>Pleocyemata</taxon>
        <taxon>Brachyura</taxon>
        <taxon>Eubrachyura</taxon>
        <taxon>Portunoidea</taxon>
        <taxon>Portunidae</taxon>
        <taxon>Portuninae</taxon>
        <taxon>Scylla</taxon>
    </lineage>
</organism>
<gene>
    <name evidence="2" type="ORF">O3P69_012502</name>
</gene>
<dbReference type="AlphaFoldDB" id="A0AAW0SF69"/>
<feature type="non-terminal residue" evidence="2">
    <location>
        <position position="1"/>
    </location>
</feature>
<comment type="caution">
    <text evidence="2">The sequence shown here is derived from an EMBL/GenBank/DDBJ whole genome shotgun (WGS) entry which is preliminary data.</text>
</comment>
<dbReference type="Proteomes" id="UP001487740">
    <property type="component" value="Unassembled WGS sequence"/>
</dbReference>
<sequence>RNWSLRNFQTPHWPSQAPAVLAQWHKTGRTWCLSTSSFWLSWRRKQPLTILRRITSLQSTARRACLSCQYSPADRFDRNRQCRGNFRHQDYRKEGGCRDQGEYRGHGNYRDRGNYRDHRREYSDHRQGRFVSDHRDHDDSRRDSEKRKYRSEKERSSLQPFYFIESGVWTLSGINTTSKVPAISSVNKPAVGCWEVPL</sequence>
<dbReference type="EMBL" id="JARAKH010001105">
    <property type="protein sequence ID" value="KAK8373554.1"/>
    <property type="molecule type" value="Genomic_DNA"/>
</dbReference>
<protein>
    <submittedName>
        <fullName evidence="2">Uncharacterized protein</fullName>
    </submittedName>
</protein>
<evidence type="ECO:0000256" key="1">
    <source>
        <dbReference type="SAM" id="MobiDB-lite"/>
    </source>
</evidence>
<accession>A0AAW0SF69</accession>
<proteinExistence type="predicted"/>
<evidence type="ECO:0000313" key="2">
    <source>
        <dbReference type="EMBL" id="KAK8373554.1"/>
    </source>
</evidence>
<feature type="region of interest" description="Disordered" evidence="1">
    <location>
        <begin position="97"/>
        <end position="152"/>
    </location>
</feature>
<evidence type="ECO:0000313" key="3">
    <source>
        <dbReference type="Proteomes" id="UP001487740"/>
    </source>
</evidence>
<keyword evidence="3" id="KW-1185">Reference proteome</keyword>
<reference evidence="2 3" key="1">
    <citation type="submission" date="2023-03" db="EMBL/GenBank/DDBJ databases">
        <title>High-quality genome of Scylla paramamosain provides insights in environmental adaptation.</title>
        <authorList>
            <person name="Zhang L."/>
        </authorList>
    </citation>
    <scope>NUCLEOTIDE SEQUENCE [LARGE SCALE GENOMIC DNA]</scope>
    <source>
        <strain evidence="2">LZ_2023a</strain>
        <tissue evidence="2">Muscle</tissue>
    </source>
</reference>
<name>A0AAW0SF69_SCYPA</name>